<comment type="caution">
    <text evidence="2">The sequence shown here is derived from an EMBL/GenBank/DDBJ whole genome shotgun (WGS) entry which is preliminary data.</text>
</comment>
<dbReference type="Gene3D" id="3.40.30.10">
    <property type="entry name" value="Glutaredoxin"/>
    <property type="match status" value="1"/>
</dbReference>
<dbReference type="CDD" id="cd02978">
    <property type="entry name" value="KaiB_like"/>
    <property type="match status" value="1"/>
</dbReference>
<reference evidence="2 3" key="1">
    <citation type="submission" date="2020-01" db="EMBL/GenBank/DDBJ databases">
        <title>Herbidospora sp. NEAU-GS84 nov., a novel actinomycete isolated from soil.</title>
        <authorList>
            <person name="Han L."/>
        </authorList>
    </citation>
    <scope>NUCLEOTIDE SEQUENCE [LARGE SCALE GENOMIC DNA]</scope>
    <source>
        <strain evidence="2 3">NEAU-GS84</strain>
    </source>
</reference>
<dbReference type="PANTHER" id="PTHR41709:SF2">
    <property type="entry name" value="CIRCADIAN CLOCK PROTEIN KAIB2"/>
    <property type="match status" value="1"/>
</dbReference>
<accession>A0A7C9N445</accession>
<dbReference type="Proteomes" id="UP000479526">
    <property type="component" value="Unassembled WGS sequence"/>
</dbReference>
<dbReference type="PANTHER" id="PTHR41709">
    <property type="entry name" value="KAIB-LIKE PROTEIN 1"/>
    <property type="match status" value="1"/>
</dbReference>
<evidence type="ECO:0000313" key="3">
    <source>
        <dbReference type="Proteomes" id="UP000479526"/>
    </source>
</evidence>
<dbReference type="InterPro" id="IPR011649">
    <property type="entry name" value="KaiB_domain"/>
</dbReference>
<dbReference type="SMART" id="SM01248">
    <property type="entry name" value="KaiB"/>
    <property type="match status" value="1"/>
</dbReference>
<dbReference type="InterPro" id="IPR036249">
    <property type="entry name" value="Thioredoxin-like_sf"/>
</dbReference>
<dbReference type="GO" id="GO:0048511">
    <property type="term" value="P:rhythmic process"/>
    <property type="evidence" value="ECO:0007669"/>
    <property type="project" value="InterPro"/>
</dbReference>
<gene>
    <name evidence="2" type="ORF">GT755_19415</name>
</gene>
<protein>
    <submittedName>
        <fullName evidence="2">Circadian clock protein KaiB</fullName>
    </submittedName>
</protein>
<dbReference type="EMBL" id="WXEW01000005">
    <property type="protein sequence ID" value="NAS23854.1"/>
    <property type="molecule type" value="Genomic_DNA"/>
</dbReference>
<organism evidence="2 3">
    <name type="scientific">Herbidospora solisilvae</name>
    <dbReference type="NCBI Taxonomy" id="2696284"/>
    <lineage>
        <taxon>Bacteria</taxon>
        <taxon>Bacillati</taxon>
        <taxon>Actinomycetota</taxon>
        <taxon>Actinomycetes</taxon>
        <taxon>Streptosporangiales</taxon>
        <taxon>Streptosporangiaceae</taxon>
        <taxon>Herbidospora</taxon>
    </lineage>
</organism>
<evidence type="ECO:0000259" key="1">
    <source>
        <dbReference type="SMART" id="SM01248"/>
    </source>
</evidence>
<name>A0A7C9N445_9ACTN</name>
<dbReference type="SUPFAM" id="SSF52833">
    <property type="entry name" value="Thioredoxin-like"/>
    <property type="match status" value="1"/>
</dbReference>
<evidence type="ECO:0000313" key="2">
    <source>
        <dbReference type="EMBL" id="NAS23854.1"/>
    </source>
</evidence>
<sequence>MATYAFRMYVAGRSRRSQAAEENLRALCDFYLPGCHEIEIVDATEQPALAEEERILATPIVIRKSPLPGYRVIGDLSDRSRAAFLLGLPDSGRPSPEGQRL</sequence>
<dbReference type="InterPro" id="IPR039022">
    <property type="entry name" value="KaiB-like"/>
</dbReference>
<dbReference type="Pfam" id="PF07689">
    <property type="entry name" value="KaiB"/>
    <property type="match status" value="1"/>
</dbReference>
<feature type="domain" description="KaiB" evidence="1">
    <location>
        <begin position="7"/>
        <end position="88"/>
    </location>
</feature>
<dbReference type="AlphaFoldDB" id="A0A7C9N445"/>
<keyword evidence="3" id="KW-1185">Reference proteome</keyword>
<proteinExistence type="predicted"/>